<feature type="compositionally biased region" description="Polar residues" evidence="1">
    <location>
        <begin position="14"/>
        <end position="23"/>
    </location>
</feature>
<sequence length="137" mass="14226">MRFLGLVSCGRSASRCTDQAPSGSAQESVAAPASPSPTSGPATAAAPSAPRKRLRRAAAGSSQWRPTLGVISENGVFCAVATTKQKGGREGPAPQARKAKAAPVVRASRRGLDYLENFRHFTAPSFIPAFVPAAFLF</sequence>
<comment type="caution">
    <text evidence="2">The sequence shown here is derived from an EMBL/GenBank/DDBJ whole genome shotgun (WGS) entry which is preliminary data.</text>
</comment>
<evidence type="ECO:0000313" key="2">
    <source>
        <dbReference type="EMBL" id="MQL93680.1"/>
    </source>
</evidence>
<accession>A0A843VJ80</accession>
<protein>
    <submittedName>
        <fullName evidence="2">Uncharacterized protein</fullName>
    </submittedName>
</protein>
<feature type="compositionally biased region" description="Low complexity" evidence="1">
    <location>
        <begin position="24"/>
        <end position="49"/>
    </location>
</feature>
<feature type="region of interest" description="Disordered" evidence="1">
    <location>
        <begin position="1"/>
        <end position="65"/>
    </location>
</feature>
<evidence type="ECO:0000256" key="1">
    <source>
        <dbReference type="SAM" id="MobiDB-lite"/>
    </source>
</evidence>
<evidence type="ECO:0000313" key="3">
    <source>
        <dbReference type="Proteomes" id="UP000652761"/>
    </source>
</evidence>
<reference evidence="2" key="1">
    <citation type="submission" date="2017-07" db="EMBL/GenBank/DDBJ databases">
        <title>Taro Niue Genome Assembly and Annotation.</title>
        <authorList>
            <person name="Atibalentja N."/>
            <person name="Keating K."/>
            <person name="Fields C.J."/>
        </authorList>
    </citation>
    <scope>NUCLEOTIDE SEQUENCE</scope>
    <source>
        <strain evidence="2">Niue_2</strain>
        <tissue evidence="2">Leaf</tissue>
    </source>
</reference>
<dbReference type="Proteomes" id="UP000652761">
    <property type="component" value="Unassembled WGS sequence"/>
</dbReference>
<dbReference type="PANTHER" id="PTHR35318:SF2">
    <property type="entry name" value="OS08G0138900 PROTEIN"/>
    <property type="match status" value="1"/>
</dbReference>
<dbReference type="EMBL" id="NMUH01001588">
    <property type="protein sequence ID" value="MQL93680.1"/>
    <property type="molecule type" value="Genomic_DNA"/>
</dbReference>
<proteinExistence type="predicted"/>
<dbReference type="PANTHER" id="PTHR35318">
    <property type="entry name" value="BNAA10G08410D PROTEIN"/>
    <property type="match status" value="1"/>
</dbReference>
<organism evidence="2 3">
    <name type="scientific">Colocasia esculenta</name>
    <name type="common">Wild taro</name>
    <name type="synonym">Arum esculentum</name>
    <dbReference type="NCBI Taxonomy" id="4460"/>
    <lineage>
        <taxon>Eukaryota</taxon>
        <taxon>Viridiplantae</taxon>
        <taxon>Streptophyta</taxon>
        <taxon>Embryophyta</taxon>
        <taxon>Tracheophyta</taxon>
        <taxon>Spermatophyta</taxon>
        <taxon>Magnoliopsida</taxon>
        <taxon>Liliopsida</taxon>
        <taxon>Araceae</taxon>
        <taxon>Aroideae</taxon>
        <taxon>Colocasieae</taxon>
        <taxon>Colocasia</taxon>
    </lineage>
</organism>
<name>A0A843VJ80_COLES</name>
<dbReference type="AlphaFoldDB" id="A0A843VJ80"/>
<keyword evidence="3" id="KW-1185">Reference proteome</keyword>
<gene>
    <name evidence="2" type="ORF">Taro_026316</name>
</gene>